<dbReference type="PANTHER" id="PTHR45138">
    <property type="entry name" value="REGULATORY COMPONENTS OF SENSORY TRANSDUCTION SYSTEM"/>
    <property type="match status" value="1"/>
</dbReference>
<sequence length="354" mass="39060">MQGLIDPPGANGQLLETSGLADADQRSLLRLTFSTTGFTLGLFSLLQLFQSHYLLAGVELLAALALLWAARRISRARNVVLWVYVYLVPLFCFLVYIVIMPGASITAFVWVYLVPILSYLLLGRRAGFVLAVPVMLLVTLAYLVRYGMPDTPLGWIDLGNALLCGFLVLVFVHLYESRRAAAQRALQSMAETDALTGVANRGHFQAYLERSILASRRTQAPFVLVVLDVDLFKEVNDRWGHDAGDAALRHICSCLAGRLRATDFIGRLGGEEFGIVLGNTEIEAAIQLVEGLRERIADSYLVHENHHIALSATFGLAQWPVDGDSLLALYRAADRRLYRGKDGGRNQLVACDEQ</sequence>
<dbReference type="Pfam" id="PF00990">
    <property type="entry name" value="GGDEF"/>
    <property type="match status" value="1"/>
</dbReference>
<comment type="caution">
    <text evidence="5">The sequence shown here is derived from an EMBL/GenBank/DDBJ whole genome shotgun (WGS) entry which is preliminary data.</text>
</comment>
<reference evidence="6" key="1">
    <citation type="journal article" date="2019" name="Int. J. Syst. Evol. Microbiol.">
        <title>The Global Catalogue of Microorganisms (GCM) 10K type strain sequencing project: providing services to taxonomists for standard genome sequencing and annotation.</title>
        <authorList>
            <consortium name="The Broad Institute Genomics Platform"/>
            <consortium name="The Broad Institute Genome Sequencing Center for Infectious Disease"/>
            <person name="Wu L."/>
            <person name="Ma J."/>
        </authorList>
    </citation>
    <scope>NUCLEOTIDE SEQUENCE [LARGE SCALE GENOMIC DNA]</scope>
    <source>
        <strain evidence="6">CGMCC 1.12482</strain>
    </source>
</reference>
<dbReference type="PANTHER" id="PTHR45138:SF9">
    <property type="entry name" value="DIGUANYLATE CYCLASE DGCM-RELATED"/>
    <property type="match status" value="1"/>
</dbReference>
<dbReference type="NCBIfam" id="TIGR00254">
    <property type="entry name" value="GGDEF"/>
    <property type="match status" value="1"/>
</dbReference>
<keyword evidence="3" id="KW-0472">Membrane</keyword>
<proteinExistence type="predicted"/>
<dbReference type="SMART" id="SM00267">
    <property type="entry name" value="GGDEF"/>
    <property type="match status" value="1"/>
</dbReference>
<dbReference type="Gene3D" id="3.30.70.270">
    <property type="match status" value="1"/>
</dbReference>
<dbReference type="Pfam" id="PF20966">
    <property type="entry name" value="MASE6"/>
    <property type="match status" value="1"/>
</dbReference>
<dbReference type="RefSeq" id="WP_150276309.1">
    <property type="nucleotide sequence ID" value="NZ_BMFF01000002.1"/>
</dbReference>
<feature type="transmembrane region" description="Helical" evidence="3">
    <location>
        <begin position="129"/>
        <end position="148"/>
    </location>
</feature>
<keyword evidence="3" id="KW-0812">Transmembrane</keyword>
<evidence type="ECO:0000313" key="5">
    <source>
        <dbReference type="EMBL" id="GGC93207.1"/>
    </source>
</evidence>
<dbReference type="InterPro" id="IPR050469">
    <property type="entry name" value="Diguanylate_Cyclase"/>
</dbReference>
<dbReference type="EC" id="2.7.7.65" evidence="1"/>
<dbReference type="InterPro" id="IPR048435">
    <property type="entry name" value="MASE6"/>
</dbReference>
<feature type="transmembrane region" description="Helical" evidence="3">
    <location>
        <begin position="154"/>
        <end position="175"/>
    </location>
</feature>
<feature type="transmembrane region" description="Helical" evidence="3">
    <location>
        <begin position="105"/>
        <end position="122"/>
    </location>
</feature>
<dbReference type="InterPro" id="IPR043128">
    <property type="entry name" value="Rev_trsase/Diguanyl_cyclase"/>
</dbReference>
<evidence type="ECO:0000259" key="4">
    <source>
        <dbReference type="PROSITE" id="PS50887"/>
    </source>
</evidence>
<name>A0ABQ1P8T9_9GAMM</name>
<accession>A0ABQ1P8T9</accession>
<dbReference type="EMBL" id="BMFF01000002">
    <property type="protein sequence ID" value="GGC93207.1"/>
    <property type="molecule type" value="Genomic_DNA"/>
</dbReference>
<evidence type="ECO:0000256" key="2">
    <source>
        <dbReference type="ARBA" id="ARBA00034247"/>
    </source>
</evidence>
<feature type="domain" description="GGDEF" evidence="4">
    <location>
        <begin position="220"/>
        <end position="353"/>
    </location>
</feature>
<feature type="transmembrane region" description="Helical" evidence="3">
    <location>
        <begin position="52"/>
        <end position="70"/>
    </location>
</feature>
<dbReference type="Proteomes" id="UP000638188">
    <property type="component" value="Unassembled WGS sequence"/>
</dbReference>
<comment type="catalytic activity">
    <reaction evidence="2">
        <text>2 GTP = 3',3'-c-di-GMP + 2 diphosphate</text>
        <dbReference type="Rhea" id="RHEA:24898"/>
        <dbReference type="ChEBI" id="CHEBI:33019"/>
        <dbReference type="ChEBI" id="CHEBI:37565"/>
        <dbReference type="ChEBI" id="CHEBI:58805"/>
        <dbReference type="EC" id="2.7.7.65"/>
    </reaction>
</comment>
<evidence type="ECO:0000256" key="1">
    <source>
        <dbReference type="ARBA" id="ARBA00012528"/>
    </source>
</evidence>
<keyword evidence="3" id="KW-1133">Transmembrane helix</keyword>
<evidence type="ECO:0000313" key="6">
    <source>
        <dbReference type="Proteomes" id="UP000638188"/>
    </source>
</evidence>
<keyword evidence="6" id="KW-1185">Reference proteome</keyword>
<organism evidence="5 6">
    <name type="scientific">Halopseudomonas salina</name>
    <dbReference type="NCBI Taxonomy" id="1323744"/>
    <lineage>
        <taxon>Bacteria</taxon>
        <taxon>Pseudomonadati</taxon>
        <taxon>Pseudomonadota</taxon>
        <taxon>Gammaproteobacteria</taxon>
        <taxon>Pseudomonadales</taxon>
        <taxon>Pseudomonadaceae</taxon>
        <taxon>Halopseudomonas</taxon>
    </lineage>
</organism>
<dbReference type="PROSITE" id="PS50887">
    <property type="entry name" value="GGDEF"/>
    <property type="match status" value="1"/>
</dbReference>
<feature type="transmembrane region" description="Helical" evidence="3">
    <location>
        <begin position="79"/>
        <end position="99"/>
    </location>
</feature>
<dbReference type="InterPro" id="IPR000160">
    <property type="entry name" value="GGDEF_dom"/>
</dbReference>
<dbReference type="InterPro" id="IPR029787">
    <property type="entry name" value="Nucleotide_cyclase"/>
</dbReference>
<dbReference type="CDD" id="cd01949">
    <property type="entry name" value="GGDEF"/>
    <property type="match status" value="1"/>
</dbReference>
<gene>
    <name evidence="5" type="ORF">GCM10007418_10890</name>
</gene>
<protein>
    <recommendedName>
        <fullName evidence="1">diguanylate cyclase</fullName>
        <ecNumber evidence="1">2.7.7.65</ecNumber>
    </recommendedName>
</protein>
<dbReference type="SUPFAM" id="SSF55073">
    <property type="entry name" value="Nucleotide cyclase"/>
    <property type="match status" value="1"/>
</dbReference>
<evidence type="ECO:0000256" key="3">
    <source>
        <dbReference type="SAM" id="Phobius"/>
    </source>
</evidence>